<dbReference type="Proteomes" id="UP000610960">
    <property type="component" value="Unassembled WGS sequence"/>
</dbReference>
<evidence type="ECO:0000256" key="2">
    <source>
        <dbReference type="ARBA" id="ARBA00011971"/>
    </source>
</evidence>
<dbReference type="GO" id="GO:0000287">
    <property type="term" value="F:magnesium ion binding"/>
    <property type="evidence" value="ECO:0007669"/>
    <property type="project" value="UniProtKB-UniRule"/>
</dbReference>
<organism evidence="8 9">
    <name type="scientific">Thermocladium modestius</name>
    <dbReference type="NCBI Taxonomy" id="62609"/>
    <lineage>
        <taxon>Archaea</taxon>
        <taxon>Thermoproteota</taxon>
        <taxon>Thermoprotei</taxon>
        <taxon>Thermoproteales</taxon>
        <taxon>Thermoproteaceae</taxon>
        <taxon>Thermocladium</taxon>
    </lineage>
</organism>
<dbReference type="GO" id="GO:0044205">
    <property type="term" value="P:'de novo' UMP biosynthetic process"/>
    <property type="evidence" value="ECO:0007669"/>
    <property type="project" value="UniProtKB-UniRule"/>
</dbReference>
<dbReference type="HAMAP" id="MF_01208">
    <property type="entry name" value="PyrE"/>
    <property type="match status" value="1"/>
</dbReference>
<feature type="binding site" description="in other chain" evidence="6">
    <location>
        <begin position="114"/>
        <end position="122"/>
    </location>
    <ligand>
        <name>5-phospho-alpha-D-ribose 1-diphosphate</name>
        <dbReference type="ChEBI" id="CHEBI:58017"/>
        <note>ligand shared between dimeric partners</note>
    </ligand>
</feature>
<dbReference type="Gene3D" id="3.40.50.2020">
    <property type="match status" value="1"/>
</dbReference>
<dbReference type="CDD" id="cd06223">
    <property type="entry name" value="PRTases_typeI"/>
    <property type="match status" value="1"/>
</dbReference>
<comment type="subunit">
    <text evidence="6">Homodimer.</text>
</comment>
<dbReference type="GO" id="GO:0019856">
    <property type="term" value="P:pyrimidine nucleobase biosynthetic process"/>
    <property type="evidence" value="ECO:0007669"/>
    <property type="project" value="TreeGrafter"/>
</dbReference>
<keyword evidence="5 6" id="KW-0665">Pyrimidine biosynthesis</keyword>
<feature type="binding site" evidence="6">
    <location>
        <position position="94"/>
    </location>
    <ligand>
        <name>5-phospho-alpha-D-ribose 1-diphosphate</name>
        <dbReference type="ChEBI" id="CHEBI:58017"/>
        <note>ligand shared between dimeric partners</note>
    </ligand>
</feature>
<dbReference type="GO" id="GO:0004588">
    <property type="term" value="F:orotate phosphoribosyltransferase activity"/>
    <property type="evidence" value="ECO:0007669"/>
    <property type="project" value="UniProtKB-UniRule"/>
</dbReference>
<accession>A0A830GZ28</accession>
<keyword evidence="6" id="KW-0460">Magnesium</keyword>
<dbReference type="InterPro" id="IPR000836">
    <property type="entry name" value="PRTase_dom"/>
</dbReference>
<keyword evidence="4 6" id="KW-0808">Transferase</keyword>
<sequence length="175" mass="18984">MNRRELIRLLGRHGVVQFGEFKLSSGGFSDYYIDMRRAISVPAIYREIIELMTGEAVGVELIAGIESGGVPWASMLAYRMGMGMIYVRKQVKEHGTARLVEGIYEPGQRVLVVDDVVTTGSSIRKGVESLKSVGLDVVKALAIVDRSGGAADAGAELRSVFSVGELLDELKDAHQ</sequence>
<comment type="similarity">
    <text evidence="6">Belongs to the purine/pyrimidine phosphoribosyltransferase family. PyrE subfamily.</text>
</comment>
<protein>
    <recommendedName>
        <fullName evidence="2 6">Orotate phosphoribosyltransferase</fullName>
        <shortName evidence="6">OPRT</shortName>
        <shortName evidence="6">OPRTase</shortName>
        <ecNumber evidence="2 6">2.4.2.10</ecNumber>
    </recommendedName>
</protein>
<feature type="binding site" evidence="6">
    <location>
        <position position="88"/>
    </location>
    <ligand>
        <name>5-phospho-alpha-D-ribose 1-diphosphate</name>
        <dbReference type="ChEBI" id="CHEBI:58017"/>
        <note>ligand shared between dimeric partners</note>
    </ligand>
</feature>
<dbReference type="OrthoDB" id="9089at2157"/>
<keyword evidence="9" id="KW-1185">Reference proteome</keyword>
<evidence type="ECO:0000259" key="7">
    <source>
        <dbReference type="Pfam" id="PF00156"/>
    </source>
</evidence>
<comment type="pathway">
    <text evidence="1 6">Pyrimidine metabolism; UMP biosynthesis via de novo pathway; UMP from orotate: step 1/2.</text>
</comment>
<feature type="binding site" evidence="6">
    <location>
        <position position="146"/>
    </location>
    <ligand>
        <name>orotate</name>
        <dbReference type="ChEBI" id="CHEBI:30839"/>
    </ligand>
</feature>
<dbReference type="Pfam" id="PF00156">
    <property type="entry name" value="Pribosyltran"/>
    <property type="match status" value="1"/>
</dbReference>
<comment type="catalytic activity">
    <reaction evidence="6">
        <text>orotidine 5'-phosphate + diphosphate = orotate + 5-phospho-alpha-D-ribose 1-diphosphate</text>
        <dbReference type="Rhea" id="RHEA:10380"/>
        <dbReference type="ChEBI" id="CHEBI:30839"/>
        <dbReference type="ChEBI" id="CHEBI:33019"/>
        <dbReference type="ChEBI" id="CHEBI:57538"/>
        <dbReference type="ChEBI" id="CHEBI:58017"/>
        <dbReference type="EC" id="2.4.2.10"/>
    </reaction>
</comment>
<evidence type="ECO:0000256" key="5">
    <source>
        <dbReference type="ARBA" id="ARBA00022975"/>
    </source>
</evidence>
<comment type="caution">
    <text evidence="8">The sequence shown here is derived from an EMBL/GenBank/DDBJ whole genome shotgun (WGS) entry which is preliminary data.</text>
</comment>
<gene>
    <name evidence="6" type="primary">pyrE</name>
    <name evidence="8" type="ORF">GCM10007981_12530</name>
</gene>
<dbReference type="PANTHER" id="PTHR19278:SF9">
    <property type="entry name" value="URIDINE 5'-MONOPHOSPHATE SYNTHASE"/>
    <property type="match status" value="1"/>
</dbReference>
<name>A0A830GZ28_9CREN</name>
<evidence type="ECO:0000256" key="4">
    <source>
        <dbReference type="ARBA" id="ARBA00022679"/>
    </source>
</evidence>
<reference evidence="8" key="2">
    <citation type="submission" date="2020-09" db="EMBL/GenBank/DDBJ databases">
        <authorList>
            <person name="Sun Q."/>
            <person name="Ohkuma M."/>
        </authorList>
    </citation>
    <scope>NUCLEOTIDE SEQUENCE</scope>
    <source>
        <strain evidence="8">JCM 10088</strain>
    </source>
</reference>
<dbReference type="AlphaFoldDB" id="A0A830GZ28"/>
<evidence type="ECO:0000313" key="9">
    <source>
        <dbReference type="Proteomes" id="UP000610960"/>
    </source>
</evidence>
<keyword evidence="3 6" id="KW-0328">Glycosyltransferase</keyword>
<evidence type="ECO:0000256" key="6">
    <source>
        <dbReference type="HAMAP-Rule" id="MF_01208"/>
    </source>
</evidence>
<reference evidence="8" key="1">
    <citation type="journal article" date="2014" name="Int. J. Syst. Evol. Microbiol.">
        <title>Complete genome sequence of Corynebacterium casei LMG S-19264T (=DSM 44701T), isolated from a smear-ripened cheese.</title>
        <authorList>
            <consortium name="US DOE Joint Genome Institute (JGI-PGF)"/>
            <person name="Walter F."/>
            <person name="Albersmeier A."/>
            <person name="Kalinowski J."/>
            <person name="Ruckert C."/>
        </authorList>
    </citation>
    <scope>NUCLEOTIDE SEQUENCE</scope>
    <source>
        <strain evidence="8">JCM 10088</strain>
    </source>
</reference>
<feature type="binding site" description="in other chain" evidence="6">
    <location>
        <position position="89"/>
    </location>
    <ligand>
        <name>5-phospho-alpha-D-ribose 1-diphosphate</name>
        <dbReference type="ChEBI" id="CHEBI:58017"/>
        <note>ligand shared between dimeric partners</note>
    </ligand>
</feature>
<dbReference type="PANTHER" id="PTHR19278">
    <property type="entry name" value="OROTATE PHOSPHORIBOSYLTRANSFERASE"/>
    <property type="match status" value="1"/>
</dbReference>
<dbReference type="EC" id="2.4.2.10" evidence="2 6"/>
<comment type="function">
    <text evidence="6">Catalyzes the transfer of a ribosyl phosphate group from 5-phosphoribose 1-diphosphate to orotate, leading to the formation of orotidine monophosphate (OMP).</text>
</comment>
<dbReference type="UniPathway" id="UPA00070">
    <property type="reaction ID" value="UER00119"/>
</dbReference>
<evidence type="ECO:0000256" key="3">
    <source>
        <dbReference type="ARBA" id="ARBA00022676"/>
    </source>
</evidence>
<dbReference type="InterPro" id="IPR004467">
    <property type="entry name" value="Or_phspho_trans_dom"/>
</dbReference>
<dbReference type="InterPro" id="IPR023031">
    <property type="entry name" value="OPRT"/>
</dbReference>
<feature type="binding site" evidence="6">
    <location>
        <position position="118"/>
    </location>
    <ligand>
        <name>orotate</name>
        <dbReference type="ChEBI" id="CHEBI:30839"/>
    </ligand>
</feature>
<comment type="cofactor">
    <cofactor evidence="6">
        <name>Mg(2+)</name>
        <dbReference type="ChEBI" id="CHEBI:18420"/>
    </cofactor>
</comment>
<dbReference type="InterPro" id="IPR029057">
    <property type="entry name" value="PRTase-like"/>
</dbReference>
<feature type="domain" description="Phosphoribosyltransferase" evidence="7">
    <location>
        <begin position="61"/>
        <end position="153"/>
    </location>
</feature>
<feature type="binding site" evidence="6">
    <location>
        <position position="92"/>
    </location>
    <ligand>
        <name>5-phospho-alpha-D-ribose 1-diphosphate</name>
        <dbReference type="ChEBI" id="CHEBI:58017"/>
        <note>ligand shared between dimeric partners</note>
    </ligand>
</feature>
<evidence type="ECO:0000256" key="1">
    <source>
        <dbReference type="ARBA" id="ARBA00004889"/>
    </source>
</evidence>
<dbReference type="RefSeq" id="WP_188596580.1">
    <property type="nucleotide sequence ID" value="NZ_BMNL01000003.1"/>
</dbReference>
<dbReference type="NCBIfam" id="TIGR00336">
    <property type="entry name" value="pyrE"/>
    <property type="match status" value="1"/>
</dbReference>
<dbReference type="EMBL" id="BMNL01000003">
    <property type="protein sequence ID" value="GGP21294.1"/>
    <property type="molecule type" value="Genomic_DNA"/>
</dbReference>
<evidence type="ECO:0000313" key="8">
    <source>
        <dbReference type="EMBL" id="GGP21294.1"/>
    </source>
</evidence>
<dbReference type="SUPFAM" id="SSF53271">
    <property type="entry name" value="PRTase-like"/>
    <property type="match status" value="1"/>
</dbReference>
<proteinExistence type="inferred from homology"/>